<dbReference type="AlphaFoldDB" id="A0A8H7CRG1"/>
<evidence type="ECO:0000313" key="1">
    <source>
        <dbReference type="EMBL" id="KAF7347544.1"/>
    </source>
</evidence>
<sequence length="230" mass="26028">MPRETWCLIDSSSVFPSVPAEVQNSSLFIFQAASPGKEHLHYTGKQQRRTQFCLMCPCFGSSHLQPKHHRDEDIKIFYEKFGGLARNVYQRASDLDAFELEIDEVALTAVDVERCIKAHVSRLVIPENIGHQLLSAFPLTDADRQLFQNRSPSPYMTQKFLNRVDNSLDEARRRLYQICTGVKAAGCRQWVADLFDKHSHDFLLMGGVCAPSLLQTSLPEAKCGSVRLDV</sequence>
<comment type="caution">
    <text evidence="1">The sequence shown here is derived from an EMBL/GenBank/DDBJ whole genome shotgun (WGS) entry which is preliminary data.</text>
</comment>
<dbReference type="EMBL" id="JACAZI010000012">
    <property type="protein sequence ID" value="KAF7347544.1"/>
    <property type="molecule type" value="Genomic_DNA"/>
</dbReference>
<organism evidence="1 2">
    <name type="scientific">Mycena venus</name>
    <dbReference type="NCBI Taxonomy" id="2733690"/>
    <lineage>
        <taxon>Eukaryota</taxon>
        <taxon>Fungi</taxon>
        <taxon>Dikarya</taxon>
        <taxon>Basidiomycota</taxon>
        <taxon>Agaricomycotina</taxon>
        <taxon>Agaricomycetes</taxon>
        <taxon>Agaricomycetidae</taxon>
        <taxon>Agaricales</taxon>
        <taxon>Marasmiineae</taxon>
        <taxon>Mycenaceae</taxon>
        <taxon>Mycena</taxon>
    </lineage>
</organism>
<reference evidence="1" key="1">
    <citation type="submission" date="2020-05" db="EMBL/GenBank/DDBJ databases">
        <title>Mycena genomes resolve the evolution of fungal bioluminescence.</title>
        <authorList>
            <person name="Tsai I.J."/>
        </authorList>
    </citation>
    <scope>NUCLEOTIDE SEQUENCE</scope>
    <source>
        <strain evidence="1">CCC161011</strain>
    </source>
</reference>
<evidence type="ECO:0000313" key="2">
    <source>
        <dbReference type="Proteomes" id="UP000620124"/>
    </source>
</evidence>
<accession>A0A8H7CRG1</accession>
<dbReference type="OrthoDB" id="19861at2759"/>
<name>A0A8H7CRG1_9AGAR</name>
<dbReference type="Proteomes" id="UP000620124">
    <property type="component" value="Unassembled WGS sequence"/>
</dbReference>
<keyword evidence="2" id="KW-1185">Reference proteome</keyword>
<protein>
    <submittedName>
        <fullName evidence="1">Uncharacterized protein</fullName>
    </submittedName>
</protein>
<proteinExistence type="predicted"/>
<gene>
    <name evidence="1" type="ORF">MVEN_01510800</name>
</gene>